<dbReference type="EMBL" id="FOMW01000015">
    <property type="protein sequence ID" value="SFF03205.1"/>
    <property type="molecule type" value="Genomic_DNA"/>
</dbReference>
<dbReference type="STRING" id="74348.SAMN04488523_11567"/>
<dbReference type="RefSeq" id="WP_093925098.1">
    <property type="nucleotide sequence ID" value="NZ_FOMW01000015.1"/>
</dbReference>
<dbReference type="OrthoDB" id="7838481at2"/>
<gene>
    <name evidence="1" type="ORF">SAMN04488523_11567</name>
</gene>
<evidence type="ECO:0000313" key="2">
    <source>
        <dbReference type="Proteomes" id="UP000198977"/>
    </source>
</evidence>
<protein>
    <submittedName>
        <fullName evidence="1">Uncharacterized protein</fullName>
    </submittedName>
</protein>
<keyword evidence="2" id="KW-1185">Reference proteome</keyword>
<reference evidence="2" key="1">
    <citation type="submission" date="2016-10" db="EMBL/GenBank/DDBJ databases">
        <authorList>
            <person name="Varghese N."/>
            <person name="Submissions S."/>
        </authorList>
    </citation>
    <scope>NUCLEOTIDE SEQUENCE [LARGE SCALE GENOMIC DNA]</scope>
    <source>
        <strain evidence="2">DSM 11443</strain>
    </source>
</reference>
<name>A0A1I2FD96_9RHOB</name>
<sequence length="380" mass="41532">MTRGLCVVLAPPGTSAERLALAIAALGRRGVELFAERVWEAAGETAALVGDAQPGNIVLICFEPLIAAQDPTGEAFDHPAIDSAAFHLGATLGPAADGIKIATTARQAEAIPHAVLSAAECSLLRERIALRRAQMETSEPVLAVLSRHRHRAKVELVRWEGREAVKKTFRATSGKAMANEIAFHDDIAPLSPVPAGILHRTDTALYFEYIAQRPTRSGAFNLPLVQLLTLKSLAQLADFARLVTARGWDPLDLTPRDNVLIAAQTGDLRCIDFEFARRAPTPLKPEAAAFLAGLRNDDAEAALFDVGMRQDPYPGKWRPFTGLSRDSFLHDPAWLQRVKRTVVHPVWLGWRALGVPQRRRAHLRRRAALLRALALEVNPC</sequence>
<accession>A0A1I2FD96</accession>
<organism evidence="1 2">
    <name type="scientific">Sulfitobacter brevis</name>
    <dbReference type="NCBI Taxonomy" id="74348"/>
    <lineage>
        <taxon>Bacteria</taxon>
        <taxon>Pseudomonadati</taxon>
        <taxon>Pseudomonadota</taxon>
        <taxon>Alphaproteobacteria</taxon>
        <taxon>Rhodobacterales</taxon>
        <taxon>Roseobacteraceae</taxon>
        <taxon>Sulfitobacter</taxon>
    </lineage>
</organism>
<proteinExistence type="predicted"/>
<dbReference type="Proteomes" id="UP000198977">
    <property type="component" value="Unassembled WGS sequence"/>
</dbReference>
<dbReference type="AlphaFoldDB" id="A0A1I2FD96"/>
<evidence type="ECO:0000313" key="1">
    <source>
        <dbReference type="EMBL" id="SFF03205.1"/>
    </source>
</evidence>